<feature type="compositionally biased region" description="Polar residues" evidence="1">
    <location>
        <begin position="347"/>
        <end position="364"/>
    </location>
</feature>
<dbReference type="RefSeq" id="XP_013407730.1">
    <property type="nucleotide sequence ID" value="XM_013552276.2"/>
</dbReference>
<name>A0A1S3JBE6_LINAN</name>
<feature type="compositionally biased region" description="Polar residues" evidence="1">
    <location>
        <begin position="117"/>
        <end position="161"/>
    </location>
</feature>
<organism evidence="2 3">
    <name type="scientific">Lingula anatina</name>
    <name type="common">Brachiopod</name>
    <name type="synonym">Lingula unguis</name>
    <dbReference type="NCBI Taxonomy" id="7574"/>
    <lineage>
        <taxon>Eukaryota</taxon>
        <taxon>Metazoa</taxon>
        <taxon>Spiralia</taxon>
        <taxon>Lophotrochozoa</taxon>
        <taxon>Brachiopoda</taxon>
        <taxon>Linguliformea</taxon>
        <taxon>Lingulata</taxon>
        <taxon>Lingulida</taxon>
        <taxon>Linguloidea</taxon>
        <taxon>Lingulidae</taxon>
        <taxon>Lingula</taxon>
    </lineage>
</organism>
<evidence type="ECO:0000313" key="2">
    <source>
        <dbReference type="Proteomes" id="UP000085678"/>
    </source>
</evidence>
<feature type="compositionally biased region" description="Basic and acidic residues" evidence="1">
    <location>
        <begin position="177"/>
        <end position="193"/>
    </location>
</feature>
<feature type="region of interest" description="Disordered" evidence="1">
    <location>
        <begin position="1"/>
        <end position="34"/>
    </location>
</feature>
<keyword evidence="2" id="KW-1185">Reference proteome</keyword>
<feature type="compositionally biased region" description="Polar residues" evidence="1">
    <location>
        <begin position="319"/>
        <end position="334"/>
    </location>
</feature>
<feature type="region of interest" description="Disordered" evidence="1">
    <location>
        <begin position="256"/>
        <end position="334"/>
    </location>
</feature>
<reference evidence="3" key="1">
    <citation type="submission" date="2025-08" db="UniProtKB">
        <authorList>
            <consortium name="RefSeq"/>
        </authorList>
    </citation>
    <scope>IDENTIFICATION</scope>
    <source>
        <tissue evidence="3">Gonads</tissue>
    </source>
</reference>
<dbReference type="InParanoid" id="A0A1S3JBE6"/>
<gene>
    <name evidence="3" type="primary">LOC106171805</name>
</gene>
<feature type="compositionally biased region" description="Polar residues" evidence="1">
    <location>
        <begin position="301"/>
        <end position="311"/>
    </location>
</feature>
<feature type="compositionally biased region" description="Low complexity" evidence="1">
    <location>
        <begin position="261"/>
        <end position="282"/>
    </location>
</feature>
<accession>A0A1S3JBE6</accession>
<evidence type="ECO:0000313" key="3">
    <source>
        <dbReference type="RefSeq" id="XP_013407730.1"/>
    </source>
</evidence>
<proteinExistence type="predicted"/>
<protein>
    <submittedName>
        <fullName evidence="3">Uncharacterized protein LOC106171805</fullName>
    </submittedName>
</protein>
<sequence>MDGRQGNPLLRELLKPRSAAENEPCKAKSADDKTPETIVNFRQFEGQLQLTPEQQVLCQQLWKKHQRIRILLADQFQQMEQITEQLNFVMPKRLKTESSITGEKVAPKESAPLRSESAATAVTRSPTLTPSTASESQQTAWRLKTNDSSFVTPNSLQSPTGSPAEYCQSPSPTVTNENKRTLRQLLERPETGTEHALGSSPKATTKGAFQAQQGASFAAVTPVLQSPEQSPRTCTSDNMQGVFSQTVADALKNGRYSTIQPPKSNLTPSLSPSPRTSPSETSDALQSPVKPYTDDGLFNFHASTYPSTSSVRHQETDSQLKPSANGTSDILGSPMQSYAADSACNFQTASQPSTSGHIPSQKPLQSWGDGCQMRNTEQQLHSLGHRDLEILQPFHQPLPSFQKPQSASQLWPSSSAFGDLSVREQLLRIQLLQQQLLLQQQAQALQGAQLWPSSQETMMDDPWITDASRILSLDDGSIIPQQHAGRAATDHEKELMLLHDFIQGTSFPALSQSE</sequence>
<feature type="region of interest" description="Disordered" evidence="1">
    <location>
        <begin position="98"/>
        <end position="211"/>
    </location>
</feature>
<feature type="region of interest" description="Disordered" evidence="1">
    <location>
        <begin position="347"/>
        <end position="370"/>
    </location>
</feature>
<dbReference type="AlphaFoldDB" id="A0A1S3JBE6"/>
<dbReference type="KEGG" id="lak:106171805"/>
<evidence type="ECO:0000256" key="1">
    <source>
        <dbReference type="SAM" id="MobiDB-lite"/>
    </source>
</evidence>
<feature type="compositionally biased region" description="Basic and acidic residues" evidence="1">
    <location>
        <begin position="12"/>
        <end position="34"/>
    </location>
</feature>
<dbReference type="Proteomes" id="UP000085678">
    <property type="component" value="Unplaced"/>
</dbReference>
<dbReference type="GeneID" id="106171805"/>